<reference evidence="2 3" key="1">
    <citation type="submission" date="2015-05" db="EMBL/GenBank/DDBJ databases">
        <title>Distinctive expansion of gene families associated with plant cell wall degradation and secondary metabolism in the genomes of grapevine trunk pathogens.</title>
        <authorList>
            <person name="Lawrence D.P."/>
            <person name="Travadon R."/>
            <person name="Rolshausen P.E."/>
            <person name="Baumgartner K."/>
        </authorList>
    </citation>
    <scope>NUCLEOTIDE SEQUENCE [LARGE SCALE GENOMIC DNA]</scope>
    <source>
        <strain evidence="2">UCRPC4</strain>
    </source>
</reference>
<protein>
    <submittedName>
        <fullName evidence="2">Uncharacterized protein</fullName>
    </submittedName>
</protein>
<dbReference type="PANTHER" id="PTHR37332">
    <property type="entry name" value="EXPRESSED PROTEIN"/>
    <property type="match status" value="1"/>
</dbReference>
<comment type="caution">
    <text evidence="2">The sequence shown here is derived from an EMBL/GenBank/DDBJ whole genome shotgun (WGS) entry which is preliminary data.</text>
</comment>
<gene>
    <name evidence="2" type="ORF">UCRPC4_g00473</name>
</gene>
<feature type="region of interest" description="Disordered" evidence="1">
    <location>
        <begin position="140"/>
        <end position="172"/>
    </location>
</feature>
<accession>A0A0G2HJZ3</accession>
<proteinExistence type="predicted"/>
<feature type="compositionally biased region" description="Polar residues" evidence="1">
    <location>
        <begin position="140"/>
        <end position="161"/>
    </location>
</feature>
<evidence type="ECO:0000256" key="1">
    <source>
        <dbReference type="SAM" id="MobiDB-lite"/>
    </source>
</evidence>
<organism evidence="2 3">
    <name type="scientific">Phaeomoniella chlamydospora</name>
    <name type="common">Phaeoacremonium chlamydosporum</name>
    <dbReference type="NCBI Taxonomy" id="158046"/>
    <lineage>
        <taxon>Eukaryota</taxon>
        <taxon>Fungi</taxon>
        <taxon>Dikarya</taxon>
        <taxon>Ascomycota</taxon>
        <taxon>Pezizomycotina</taxon>
        <taxon>Eurotiomycetes</taxon>
        <taxon>Chaetothyriomycetidae</taxon>
        <taxon>Phaeomoniellales</taxon>
        <taxon>Phaeomoniellaceae</taxon>
        <taxon>Phaeomoniella</taxon>
    </lineage>
</organism>
<dbReference type="Proteomes" id="UP000053317">
    <property type="component" value="Unassembled WGS sequence"/>
</dbReference>
<dbReference type="PANTHER" id="PTHR37332:SF1">
    <property type="entry name" value="ELMO DOMAIN-CONTAINING PROTEIN"/>
    <property type="match status" value="1"/>
</dbReference>
<dbReference type="EMBL" id="LCWF01000010">
    <property type="protein sequence ID" value="KKY28665.1"/>
    <property type="molecule type" value="Genomic_DNA"/>
</dbReference>
<name>A0A0G2HJZ3_PHACM</name>
<evidence type="ECO:0000313" key="2">
    <source>
        <dbReference type="EMBL" id="KKY28665.1"/>
    </source>
</evidence>
<reference evidence="2 3" key="2">
    <citation type="submission" date="2015-05" db="EMBL/GenBank/DDBJ databases">
        <authorList>
            <person name="Morales-Cruz A."/>
            <person name="Amrine K.C."/>
            <person name="Cantu D."/>
        </authorList>
    </citation>
    <scope>NUCLEOTIDE SEQUENCE [LARGE SCALE GENOMIC DNA]</scope>
    <source>
        <strain evidence="2">UCRPC4</strain>
    </source>
</reference>
<dbReference type="OrthoDB" id="14339at2759"/>
<dbReference type="AlphaFoldDB" id="A0A0G2HJZ3"/>
<evidence type="ECO:0000313" key="3">
    <source>
        <dbReference type="Proteomes" id="UP000053317"/>
    </source>
</evidence>
<keyword evidence="3" id="KW-1185">Reference proteome</keyword>
<sequence>MTAKRISTLDYLRKAHEGRVYWFNTVHFSKTDLSRLPSFQQAKLVRRATNYMLLGLSIPAILDIHNVPGSSPFEFLRSLITLLTEFESYQQLHPADGSSSSGLSRARIPQMFKRSNHTTKGRRTSSANEIGLPMQSSFNLSSETSSIAPSTISENTTSSFSGGPALSMNSSASSTTATSIPSSFFDPSFGTEEYTHLLTPSLPFDPDFYETFATLCDVLIEAYTRLMSLVSNPGLCSPALADSFTKADGKLRKVIVGGIVREFEEASRSGAKTELAGVGRVVLGGLMAQ</sequence>